<dbReference type="STRING" id="626937.HMPREF3293_00680"/>
<feature type="domain" description="VOC" evidence="1">
    <location>
        <begin position="6"/>
        <end position="128"/>
    </location>
</feature>
<dbReference type="EMBL" id="LSZW01000043">
    <property type="protein sequence ID" value="KXK66461.1"/>
    <property type="molecule type" value="Genomic_DNA"/>
</dbReference>
<dbReference type="OrthoDB" id="371072at2"/>
<accession>A0A136Q705</accession>
<protein>
    <submittedName>
        <fullName evidence="2">Glyoxalase family protein</fullName>
    </submittedName>
</protein>
<dbReference type="InterPro" id="IPR029068">
    <property type="entry name" value="Glyas_Bleomycin-R_OHBP_Dase"/>
</dbReference>
<evidence type="ECO:0000313" key="3">
    <source>
        <dbReference type="Proteomes" id="UP000070366"/>
    </source>
</evidence>
<dbReference type="Gene3D" id="3.10.180.10">
    <property type="entry name" value="2,3-Dihydroxybiphenyl 1,2-Dioxygenase, domain 1"/>
    <property type="match status" value="1"/>
</dbReference>
<proteinExistence type="predicted"/>
<gene>
    <name evidence="2" type="ORF">HMPREF3293_00680</name>
</gene>
<comment type="caution">
    <text evidence="2">The sequence shown here is derived from an EMBL/GenBank/DDBJ whole genome shotgun (WGS) entry which is preliminary data.</text>
</comment>
<sequence length="129" mass="14846">MLKNRKHDHIGIATNDIESFVTWYVDEMGFEEFGSCTAPDGTPIKFIRNNELKYEVFQPANVQPESIGRIDHVSYISKDIEGDYKYCQEKGYKILTDGIEEIPTAWERGCRYFKIAGPNGEAIEFDQIL</sequence>
<keyword evidence="3" id="KW-1185">Reference proteome</keyword>
<dbReference type="CDD" id="cd06587">
    <property type="entry name" value="VOC"/>
    <property type="match status" value="1"/>
</dbReference>
<name>A0A136Q705_9FIRM</name>
<dbReference type="KEGG" id="cmiu:B1H56_13180"/>
<dbReference type="Pfam" id="PF13669">
    <property type="entry name" value="Glyoxalase_4"/>
    <property type="match status" value="1"/>
</dbReference>
<dbReference type="AlphaFoldDB" id="A0A136Q705"/>
<dbReference type="PROSITE" id="PS51819">
    <property type="entry name" value="VOC"/>
    <property type="match status" value="1"/>
</dbReference>
<dbReference type="RefSeq" id="WP_066523616.1">
    <property type="nucleotide sequence ID" value="NZ_CABMOF010000025.1"/>
</dbReference>
<organism evidence="2 3">
    <name type="scientific">Christensenella minuta</name>
    <dbReference type="NCBI Taxonomy" id="626937"/>
    <lineage>
        <taxon>Bacteria</taxon>
        <taxon>Bacillati</taxon>
        <taxon>Bacillota</taxon>
        <taxon>Clostridia</taxon>
        <taxon>Christensenellales</taxon>
        <taxon>Christensenellaceae</taxon>
        <taxon>Christensenella</taxon>
    </lineage>
</organism>
<evidence type="ECO:0000259" key="1">
    <source>
        <dbReference type="PROSITE" id="PS51819"/>
    </source>
</evidence>
<evidence type="ECO:0000313" key="2">
    <source>
        <dbReference type="EMBL" id="KXK66461.1"/>
    </source>
</evidence>
<dbReference type="InterPro" id="IPR037523">
    <property type="entry name" value="VOC_core"/>
</dbReference>
<dbReference type="Proteomes" id="UP000070366">
    <property type="component" value="Unassembled WGS sequence"/>
</dbReference>
<dbReference type="SUPFAM" id="SSF54593">
    <property type="entry name" value="Glyoxalase/Bleomycin resistance protein/Dihydroxybiphenyl dioxygenase"/>
    <property type="match status" value="1"/>
</dbReference>
<reference evidence="2 3" key="1">
    <citation type="submission" date="2016-02" db="EMBL/GenBank/DDBJ databases">
        <authorList>
            <person name="Wen L."/>
            <person name="He K."/>
            <person name="Yang H."/>
        </authorList>
    </citation>
    <scope>NUCLEOTIDE SEQUENCE [LARGE SCALE GENOMIC DNA]</scope>
    <source>
        <strain evidence="2 3">DSM 22607</strain>
    </source>
</reference>